<evidence type="ECO:0000313" key="1">
    <source>
        <dbReference type="EMBL" id="KAJ4702779.1"/>
    </source>
</evidence>
<gene>
    <name evidence="1" type="ORF">OWV82_022775</name>
</gene>
<keyword evidence="2" id="KW-1185">Reference proteome</keyword>
<reference evidence="1 2" key="1">
    <citation type="journal article" date="2023" name="Science">
        <title>Complex scaffold remodeling in plant triterpene biosynthesis.</title>
        <authorList>
            <person name="De La Pena R."/>
            <person name="Hodgson H."/>
            <person name="Liu J.C."/>
            <person name="Stephenson M.J."/>
            <person name="Martin A.C."/>
            <person name="Owen C."/>
            <person name="Harkess A."/>
            <person name="Leebens-Mack J."/>
            <person name="Jimenez L.E."/>
            <person name="Osbourn A."/>
            <person name="Sattely E.S."/>
        </authorList>
    </citation>
    <scope>NUCLEOTIDE SEQUENCE [LARGE SCALE GENOMIC DNA]</scope>
    <source>
        <strain evidence="2">cv. JPN11</strain>
        <tissue evidence="1">Leaf</tissue>
    </source>
</reference>
<proteinExistence type="predicted"/>
<sequence>MAATALTTPYPKVNNYELNQCGFMPFSRPPLKWSTKNISGNSLSSSCSGVVEFSLYSSSSLKKHSRHLVTASSTTDNGPPPVSHPLPSVTAPSSSKVKRHTISVFVGDESGMINRIAGVFARRGYNIESLAVGLNKDKALFTIVVSGTERVLRQVVEQLNKLVNVIKVEDISKEPQVERELMLIKLNADPTTSPEIMWLVDIFRAKVVDIAEHSLTIEITGDPGKMVAVQRNLSKFGIKELARTGKIALRREKLGETAPFWNFSTASYPDLEEKKSERAVIPNNNHSLNGNASISSRGDVYPVEPYDNFLGNQILDAHWGVLYDEDSTGLRSHTLSMLVSDSPGVLNLITGVMSRRGYNIQSLAVGHAETEGLSRITTVVPGTDESIGKLVQQLHKLIDLHEVRDITHLPFAERELMLIKVAVNTSARRDVLDIAKIFRAKAVDVSDHTVTLELAGDINKITALQRLLEPYGICEVARTGRVALVRESGVDSTYLRGYPLPL</sequence>
<accession>A0ACC1WV62</accession>
<comment type="caution">
    <text evidence="1">The sequence shown here is derived from an EMBL/GenBank/DDBJ whole genome shotgun (WGS) entry which is preliminary data.</text>
</comment>
<dbReference type="Proteomes" id="UP001164539">
    <property type="component" value="Chromosome 13"/>
</dbReference>
<organism evidence="1 2">
    <name type="scientific">Melia azedarach</name>
    <name type="common">Chinaberry tree</name>
    <dbReference type="NCBI Taxonomy" id="155640"/>
    <lineage>
        <taxon>Eukaryota</taxon>
        <taxon>Viridiplantae</taxon>
        <taxon>Streptophyta</taxon>
        <taxon>Embryophyta</taxon>
        <taxon>Tracheophyta</taxon>
        <taxon>Spermatophyta</taxon>
        <taxon>Magnoliopsida</taxon>
        <taxon>eudicotyledons</taxon>
        <taxon>Gunneridae</taxon>
        <taxon>Pentapetalae</taxon>
        <taxon>rosids</taxon>
        <taxon>malvids</taxon>
        <taxon>Sapindales</taxon>
        <taxon>Meliaceae</taxon>
        <taxon>Melia</taxon>
    </lineage>
</organism>
<protein>
    <submittedName>
        <fullName evidence="1">Acetolactate synthase, small subunit</fullName>
    </submittedName>
</protein>
<dbReference type="EMBL" id="CM051406">
    <property type="protein sequence ID" value="KAJ4702779.1"/>
    <property type="molecule type" value="Genomic_DNA"/>
</dbReference>
<evidence type="ECO:0000313" key="2">
    <source>
        <dbReference type="Proteomes" id="UP001164539"/>
    </source>
</evidence>
<name>A0ACC1WV62_MELAZ</name>